<comment type="catalytic activity">
    <reaction evidence="1 5">
        <text>uridine(55) in tRNA = pseudouridine(55) in tRNA</text>
        <dbReference type="Rhea" id="RHEA:42532"/>
        <dbReference type="Rhea" id="RHEA-COMP:10101"/>
        <dbReference type="Rhea" id="RHEA-COMP:10102"/>
        <dbReference type="ChEBI" id="CHEBI:65314"/>
        <dbReference type="ChEBI" id="CHEBI:65315"/>
        <dbReference type="EC" id="5.4.99.25"/>
    </reaction>
</comment>
<keyword evidence="3 5" id="KW-0819">tRNA processing</keyword>
<dbReference type="CDD" id="cd02573">
    <property type="entry name" value="PseudoU_synth_EcTruB"/>
    <property type="match status" value="1"/>
</dbReference>
<evidence type="ECO:0000259" key="8">
    <source>
        <dbReference type="Pfam" id="PF16198"/>
    </source>
</evidence>
<dbReference type="InterPro" id="IPR020103">
    <property type="entry name" value="PsdUridine_synth_cat_dom_sf"/>
</dbReference>
<evidence type="ECO:0000256" key="1">
    <source>
        <dbReference type="ARBA" id="ARBA00000385"/>
    </source>
</evidence>
<dbReference type="NCBIfam" id="TIGR00431">
    <property type="entry name" value="TruB"/>
    <property type="match status" value="1"/>
</dbReference>
<dbReference type="GO" id="GO:0003723">
    <property type="term" value="F:RNA binding"/>
    <property type="evidence" value="ECO:0007669"/>
    <property type="project" value="InterPro"/>
</dbReference>
<gene>
    <name evidence="5 9" type="primary">truB</name>
    <name evidence="9" type="ORF">GJ689_18320</name>
</gene>
<dbReference type="InterPro" id="IPR032819">
    <property type="entry name" value="TruB_C"/>
</dbReference>
<feature type="domain" description="tRNA pseudouridylate synthase B C-terminal" evidence="8">
    <location>
        <begin position="234"/>
        <end position="297"/>
    </location>
</feature>
<sequence length="373" mass="39800">MTSAPRPTDLPLSAPSPGGTELPATVAPRTDGEAAVPATDTAPGEARPRRDRGPQKKRDKRDVHGWLVLDKPVGMTSTHAVAVAKRLFSAKRAGHAGTLDPLASGCLPIALGEATKTVMFVMDGRKRYEFTVRWGEERDTDDAEGRVVAESEQRPTAETIRALLPRFTGTIEQVPPRYSAVKIAGERAYDIARDGETVELEARPVEIHRLELIDTPDRDHAVFAAECGKGTYVRAIARDMGRLIGCFGHVSALRRTAVGPFAAADMIPLADLQAVCDRAAVGEAHLADALLPVSTALDDIPALAVSRADAARLQRGQAVLVRGRDAPIVHGTVCVTVAGQLLALADMDRGEIVPKRVFNLAGLHGRAGRQQGI</sequence>
<dbReference type="EC" id="5.4.99.25" evidence="5"/>
<evidence type="ECO:0000256" key="3">
    <source>
        <dbReference type="ARBA" id="ARBA00022694"/>
    </source>
</evidence>
<dbReference type="EMBL" id="WNKV01000015">
    <property type="protein sequence ID" value="MTW18158.1"/>
    <property type="molecule type" value="Genomic_DNA"/>
</dbReference>
<name>A0A9X4XMX0_9BRAD</name>
<dbReference type="PANTHER" id="PTHR13767">
    <property type="entry name" value="TRNA-PSEUDOURIDINE SYNTHASE"/>
    <property type="match status" value="1"/>
</dbReference>
<comment type="similarity">
    <text evidence="2 5">Belongs to the pseudouridine synthase TruB family. Type 1 subfamily.</text>
</comment>
<feature type="active site" description="Nucleophile" evidence="5">
    <location>
        <position position="100"/>
    </location>
</feature>
<reference evidence="9 10" key="1">
    <citation type="submission" date="2019-11" db="EMBL/GenBank/DDBJ databases">
        <title>Whole-genome sequence of Rhodoplanes serenus DSM 18633, type strain.</title>
        <authorList>
            <person name="Kyndt J.A."/>
            <person name="Meyer T.E."/>
        </authorList>
    </citation>
    <scope>NUCLEOTIDE SEQUENCE [LARGE SCALE GENOMIC DNA]</scope>
    <source>
        <strain evidence="9 10">DSM 18633</strain>
    </source>
</reference>
<evidence type="ECO:0000256" key="2">
    <source>
        <dbReference type="ARBA" id="ARBA00005642"/>
    </source>
</evidence>
<feature type="compositionally biased region" description="Basic and acidic residues" evidence="6">
    <location>
        <begin position="46"/>
        <end position="64"/>
    </location>
</feature>
<dbReference type="Pfam" id="PF16198">
    <property type="entry name" value="TruB_C_2"/>
    <property type="match status" value="1"/>
</dbReference>
<evidence type="ECO:0000256" key="6">
    <source>
        <dbReference type="SAM" id="MobiDB-lite"/>
    </source>
</evidence>
<comment type="caution">
    <text evidence="9">The sequence shown here is derived from an EMBL/GenBank/DDBJ whole genome shotgun (WGS) entry which is preliminary data.</text>
</comment>
<keyword evidence="4 5" id="KW-0413">Isomerase</keyword>
<dbReference type="Pfam" id="PF01509">
    <property type="entry name" value="TruB_N"/>
    <property type="match status" value="1"/>
</dbReference>
<dbReference type="GO" id="GO:1990481">
    <property type="term" value="P:mRNA pseudouridine synthesis"/>
    <property type="evidence" value="ECO:0007669"/>
    <property type="project" value="TreeGrafter"/>
</dbReference>
<evidence type="ECO:0000256" key="5">
    <source>
        <dbReference type="HAMAP-Rule" id="MF_01080"/>
    </source>
</evidence>
<dbReference type="Gene3D" id="3.30.2350.10">
    <property type="entry name" value="Pseudouridine synthase"/>
    <property type="match status" value="1"/>
</dbReference>
<dbReference type="AlphaFoldDB" id="A0A9X4XMX0"/>
<evidence type="ECO:0000313" key="10">
    <source>
        <dbReference type="Proteomes" id="UP000438991"/>
    </source>
</evidence>
<evidence type="ECO:0000259" key="7">
    <source>
        <dbReference type="Pfam" id="PF01509"/>
    </source>
</evidence>
<dbReference type="PANTHER" id="PTHR13767:SF2">
    <property type="entry name" value="PSEUDOURIDYLATE SYNTHASE TRUB1"/>
    <property type="match status" value="1"/>
</dbReference>
<dbReference type="GO" id="GO:0031119">
    <property type="term" value="P:tRNA pseudouridine synthesis"/>
    <property type="evidence" value="ECO:0007669"/>
    <property type="project" value="UniProtKB-UniRule"/>
</dbReference>
<proteinExistence type="inferred from homology"/>
<dbReference type="GO" id="GO:0160148">
    <property type="term" value="F:tRNA pseudouridine(55) synthase activity"/>
    <property type="evidence" value="ECO:0007669"/>
    <property type="project" value="UniProtKB-EC"/>
</dbReference>
<dbReference type="InterPro" id="IPR014780">
    <property type="entry name" value="tRNA_psdUridine_synth_TruB"/>
</dbReference>
<feature type="domain" description="Pseudouridine synthase II N-terminal" evidence="7">
    <location>
        <begin position="85"/>
        <end position="233"/>
    </location>
</feature>
<accession>A0A9X4XMX0</accession>
<dbReference type="SUPFAM" id="SSF55120">
    <property type="entry name" value="Pseudouridine synthase"/>
    <property type="match status" value="1"/>
</dbReference>
<dbReference type="Proteomes" id="UP000438991">
    <property type="component" value="Unassembled WGS sequence"/>
</dbReference>
<feature type="region of interest" description="Disordered" evidence="6">
    <location>
        <begin position="1"/>
        <end position="64"/>
    </location>
</feature>
<protein>
    <recommendedName>
        <fullName evidence="5">tRNA pseudouridine synthase B</fullName>
        <ecNumber evidence="5">5.4.99.25</ecNumber>
    </recommendedName>
    <alternativeName>
        <fullName evidence="5">tRNA pseudouridine(55) synthase</fullName>
        <shortName evidence="5">Psi55 synthase</shortName>
    </alternativeName>
    <alternativeName>
        <fullName evidence="5">tRNA pseudouridylate synthase</fullName>
    </alternativeName>
    <alternativeName>
        <fullName evidence="5">tRNA-uridine isomerase</fullName>
    </alternativeName>
</protein>
<dbReference type="HAMAP" id="MF_01080">
    <property type="entry name" value="TruB_bact"/>
    <property type="match status" value="1"/>
</dbReference>
<dbReference type="InterPro" id="IPR002501">
    <property type="entry name" value="PsdUridine_synth_N"/>
</dbReference>
<evidence type="ECO:0000313" key="9">
    <source>
        <dbReference type="EMBL" id="MTW18158.1"/>
    </source>
</evidence>
<comment type="function">
    <text evidence="5">Responsible for synthesis of pseudouridine from uracil-55 in the psi GC loop of transfer RNAs.</text>
</comment>
<organism evidence="9 10">
    <name type="scientific">Rhodoplanes serenus</name>
    <dbReference type="NCBI Taxonomy" id="200615"/>
    <lineage>
        <taxon>Bacteria</taxon>
        <taxon>Pseudomonadati</taxon>
        <taxon>Pseudomonadota</taxon>
        <taxon>Alphaproteobacteria</taxon>
        <taxon>Hyphomicrobiales</taxon>
        <taxon>Nitrobacteraceae</taxon>
        <taxon>Rhodoplanes</taxon>
    </lineage>
</organism>
<evidence type="ECO:0000256" key="4">
    <source>
        <dbReference type="ARBA" id="ARBA00023235"/>
    </source>
</evidence>